<dbReference type="PROSITE" id="PS50835">
    <property type="entry name" value="IG_LIKE"/>
    <property type="match status" value="1"/>
</dbReference>
<feature type="transmembrane region" description="Helical" evidence="7">
    <location>
        <begin position="289"/>
        <end position="313"/>
    </location>
</feature>
<keyword evidence="2 7" id="KW-0472">Membrane</keyword>
<proteinExistence type="predicted"/>
<comment type="caution">
    <text evidence="9">The sequence shown here is derived from an EMBL/GenBank/DDBJ whole genome shotgun (WGS) entry which is preliminary data.</text>
</comment>
<dbReference type="InterPro" id="IPR007110">
    <property type="entry name" value="Ig-like_dom"/>
</dbReference>
<evidence type="ECO:0000256" key="6">
    <source>
        <dbReference type="SAM" id="MobiDB-lite"/>
    </source>
</evidence>
<keyword evidence="10" id="KW-1185">Reference proteome</keyword>
<gene>
    <name evidence="9" type="ORF">ILUMI_11783</name>
</gene>
<evidence type="ECO:0000256" key="3">
    <source>
        <dbReference type="ARBA" id="ARBA00023157"/>
    </source>
</evidence>
<keyword evidence="4" id="KW-0325">Glycoprotein</keyword>
<reference evidence="9" key="1">
    <citation type="submission" date="2019-08" db="EMBL/GenBank/DDBJ databases">
        <title>The genome of the North American firefly Photinus pyralis.</title>
        <authorList>
            <consortium name="Photinus pyralis genome working group"/>
            <person name="Fallon T.R."/>
            <person name="Sander Lower S.E."/>
            <person name="Weng J.-K."/>
        </authorList>
    </citation>
    <scope>NUCLEOTIDE SEQUENCE</scope>
    <source>
        <strain evidence="9">TRF0915ILg1</strain>
        <tissue evidence="9">Whole body</tissue>
    </source>
</reference>
<dbReference type="EMBL" id="VTPC01007052">
    <property type="protein sequence ID" value="KAF2894388.1"/>
    <property type="molecule type" value="Genomic_DNA"/>
</dbReference>
<dbReference type="Pfam" id="PF08205">
    <property type="entry name" value="C2-set_2"/>
    <property type="match status" value="1"/>
</dbReference>
<feature type="domain" description="Ig-like" evidence="8">
    <location>
        <begin position="71"/>
        <end position="175"/>
    </location>
</feature>
<evidence type="ECO:0000313" key="9">
    <source>
        <dbReference type="EMBL" id="KAF2894388.1"/>
    </source>
</evidence>
<comment type="subcellular location">
    <subcellularLocation>
        <location evidence="1">Membrane</location>
        <topology evidence="1">Single-pass type I membrane protein</topology>
    </subcellularLocation>
</comment>
<dbReference type="SUPFAM" id="SSF48726">
    <property type="entry name" value="Immunoglobulin"/>
    <property type="match status" value="1"/>
</dbReference>
<keyword evidence="7" id="KW-0812">Transmembrane</keyword>
<dbReference type="PANTHER" id="PTHR11640:SF164">
    <property type="entry name" value="MAM DOMAIN-CONTAINING GLYCOSYLPHOSPHATIDYLINOSITOL ANCHOR PROTEIN 1"/>
    <property type="match status" value="1"/>
</dbReference>
<evidence type="ECO:0000256" key="2">
    <source>
        <dbReference type="ARBA" id="ARBA00023136"/>
    </source>
</evidence>
<dbReference type="PANTHER" id="PTHR11640">
    <property type="entry name" value="NEPHRIN"/>
    <property type="match status" value="1"/>
</dbReference>
<keyword evidence="5" id="KW-0393">Immunoglobulin domain</keyword>
<evidence type="ECO:0000259" key="8">
    <source>
        <dbReference type="PROSITE" id="PS50835"/>
    </source>
</evidence>
<dbReference type="GO" id="GO:0050839">
    <property type="term" value="F:cell adhesion molecule binding"/>
    <property type="evidence" value="ECO:0007669"/>
    <property type="project" value="TreeGrafter"/>
</dbReference>
<evidence type="ECO:0000313" key="10">
    <source>
        <dbReference type="Proteomes" id="UP000801492"/>
    </source>
</evidence>
<dbReference type="InterPro" id="IPR013783">
    <property type="entry name" value="Ig-like_fold"/>
</dbReference>
<dbReference type="AlphaFoldDB" id="A0A8K0GDL5"/>
<dbReference type="InterPro" id="IPR036179">
    <property type="entry name" value="Ig-like_dom_sf"/>
</dbReference>
<feature type="region of interest" description="Disordered" evidence="6">
    <location>
        <begin position="327"/>
        <end position="348"/>
    </location>
</feature>
<feature type="compositionally biased region" description="Basic and acidic residues" evidence="6">
    <location>
        <begin position="362"/>
        <end position="393"/>
    </location>
</feature>
<organism evidence="9 10">
    <name type="scientific">Ignelater luminosus</name>
    <name type="common">Cucubano</name>
    <name type="synonym">Pyrophorus luminosus</name>
    <dbReference type="NCBI Taxonomy" id="2038154"/>
    <lineage>
        <taxon>Eukaryota</taxon>
        <taxon>Metazoa</taxon>
        <taxon>Ecdysozoa</taxon>
        <taxon>Arthropoda</taxon>
        <taxon>Hexapoda</taxon>
        <taxon>Insecta</taxon>
        <taxon>Pterygota</taxon>
        <taxon>Neoptera</taxon>
        <taxon>Endopterygota</taxon>
        <taxon>Coleoptera</taxon>
        <taxon>Polyphaga</taxon>
        <taxon>Elateriformia</taxon>
        <taxon>Elateroidea</taxon>
        <taxon>Elateridae</taxon>
        <taxon>Agrypninae</taxon>
        <taxon>Pyrophorini</taxon>
        <taxon>Ignelater</taxon>
    </lineage>
</organism>
<feature type="compositionally biased region" description="Basic and acidic residues" evidence="6">
    <location>
        <begin position="438"/>
        <end position="456"/>
    </location>
</feature>
<dbReference type="InterPro" id="IPR013162">
    <property type="entry name" value="CD80_C2-set"/>
</dbReference>
<keyword evidence="3" id="KW-1015">Disulfide bond</keyword>
<dbReference type="GO" id="GO:0005911">
    <property type="term" value="C:cell-cell junction"/>
    <property type="evidence" value="ECO:0007669"/>
    <property type="project" value="TreeGrafter"/>
</dbReference>
<feature type="region of interest" description="Disordered" evidence="6">
    <location>
        <begin position="417"/>
        <end position="456"/>
    </location>
</feature>
<sequence length="456" mass="50656">MEHLNLNPNAAPFEGISYYGSGLQAGQCGITIDHVKDSHSGQIKCALGIQTELQESSAVMHLTVARPPRPPQLDIIRDSDHFWAYRVGDILHATCIVRDGRPVANISWYLDEEPIPYSQLSPPKIDGDKASDLLSISQNLTKELRPSDNGKALKCVANHPALANNNFVHRQLNVTYPPLPQSNPIDKFGYVLGQNGIIALEIEANPRPHLEWSIRDQVIKEGGHDSTGRIKADEIRDLGKGHYEALLRIADINKHDTEAQYILRAYNDMGNQDYVILISTSPEPEDLDLGVLAIIGIVIAVMIPIVIIFLVIFARITGRWCFSGRGGNVRHTGESSDTESVDVRPKEHKRILPPLKLTTLFKKSEKEKPQDEEERPKSAETVETKIPLEESERQTSTPSEPKEGLVYAELDLVNPNLKPLVKNDDDKTEYAEIVYTQKDTDNANKGHDDNKGAAAS</sequence>
<evidence type="ECO:0000256" key="1">
    <source>
        <dbReference type="ARBA" id="ARBA00004479"/>
    </source>
</evidence>
<dbReference type="GO" id="GO:0005886">
    <property type="term" value="C:plasma membrane"/>
    <property type="evidence" value="ECO:0007669"/>
    <property type="project" value="TreeGrafter"/>
</dbReference>
<dbReference type="InterPro" id="IPR051275">
    <property type="entry name" value="Cell_adhesion_signaling"/>
</dbReference>
<feature type="region of interest" description="Disordered" evidence="6">
    <location>
        <begin position="362"/>
        <end position="404"/>
    </location>
</feature>
<dbReference type="Proteomes" id="UP000801492">
    <property type="component" value="Unassembled WGS sequence"/>
</dbReference>
<protein>
    <recommendedName>
        <fullName evidence="8">Ig-like domain-containing protein</fullName>
    </recommendedName>
</protein>
<evidence type="ECO:0000256" key="4">
    <source>
        <dbReference type="ARBA" id="ARBA00023180"/>
    </source>
</evidence>
<dbReference type="GO" id="GO:0098609">
    <property type="term" value="P:cell-cell adhesion"/>
    <property type="evidence" value="ECO:0007669"/>
    <property type="project" value="TreeGrafter"/>
</dbReference>
<evidence type="ECO:0000256" key="7">
    <source>
        <dbReference type="SAM" id="Phobius"/>
    </source>
</evidence>
<name>A0A8K0GDL5_IGNLU</name>
<dbReference type="OrthoDB" id="6345017at2759"/>
<evidence type="ECO:0000256" key="5">
    <source>
        <dbReference type="ARBA" id="ARBA00023319"/>
    </source>
</evidence>
<accession>A0A8K0GDL5</accession>
<keyword evidence="7" id="KW-1133">Transmembrane helix</keyword>
<feature type="compositionally biased region" description="Basic and acidic residues" evidence="6">
    <location>
        <begin position="421"/>
        <end position="430"/>
    </location>
</feature>
<dbReference type="Gene3D" id="2.60.40.10">
    <property type="entry name" value="Immunoglobulins"/>
    <property type="match status" value="2"/>
</dbReference>